<sequence>MNAKETSDFSRPAAVIQDADNFGALIGR</sequence>
<organism evidence="1">
    <name type="scientific">Agrobacterium deltaense Zutra 3/1</name>
    <dbReference type="NCBI Taxonomy" id="1183427"/>
    <lineage>
        <taxon>Bacteria</taxon>
        <taxon>Pseudomonadati</taxon>
        <taxon>Pseudomonadota</taxon>
        <taxon>Alphaproteobacteria</taxon>
        <taxon>Hyphomicrobiales</taxon>
        <taxon>Rhizobiaceae</taxon>
        <taxon>Rhizobium/Agrobacterium group</taxon>
        <taxon>Agrobacterium</taxon>
    </lineage>
</organism>
<gene>
    <name evidence="1" type="ORF">AGR7C_pAt0120</name>
</gene>
<evidence type="ECO:0000313" key="1">
    <source>
        <dbReference type="EMBL" id="CUX61826.1"/>
    </source>
</evidence>
<dbReference type="EMBL" id="FBWG01000049">
    <property type="protein sequence ID" value="CUX61826.1"/>
    <property type="molecule type" value="Genomic_DNA"/>
</dbReference>
<reference evidence="1" key="1">
    <citation type="submission" date="2016-01" db="EMBL/GenBank/DDBJ databases">
        <authorList>
            <person name="Oliw E.H."/>
        </authorList>
    </citation>
    <scope>NUCLEOTIDE SEQUENCE [LARGE SCALE GENOMIC DNA]</scope>
    <source>
        <strain evidence="1">Zutra 3-1</strain>
    </source>
</reference>
<name>A0A1S7S3F4_9HYPH</name>
<proteinExistence type="predicted"/>
<dbReference type="AlphaFoldDB" id="A0A1S7S3F4"/>
<accession>A0A1S7S3F4</accession>
<dbReference type="Proteomes" id="UP000191987">
    <property type="component" value="Unassembled WGS sequence"/>
</dbReference>
<protein>
    <submittedName>
        <fullName evidence="1">Uncharacterized protein</fullName>
    </submittedName>
</protein>